<name>A0A2P2N6F6_RHIMU</name>
<evidence type="ECO:0000313" key="1">
    <source>
        <dbReference type="EMBL" id="MBX38071.1"/>
    </source>
</evidence>
<dbReference type="EMBL" id="GGEC01057587">
    <property type="protein sequence ID" value="MBX38071.1"/>
    <property type="molecule type" value="Transcribed_RNA"/>
</dbReference>
<accession>A0A2P2N6F6</accession>
<protein>
    <submittedName>
        <fullName evidence="1">Uncharacterized protein</fullName>
    </submittedName>
</protein>
<organism evidence="1">
    <name type="scientific">Rhizophora mucronata</name>
    <name type="common">Asiatic mangrove</name>
    <dbReference type="NCBI Taxonomy" id="61149"/>
    <lineage>
        <taxon>Eukaryota</taxon>
        <taxon>Viridiplantae</taxon>
        <taxon>Streptophyta</taxon>
        <taxon>Embryophyta</taxon>
        <taxon>Tracheophyta</taxon>
        <taxon>Spermatophyta</taxon>
        <taxon>Magnoliopsida</taxon>
        <taxon>eudicotyledons</taxon>
        <taxon>Gunneridae</taxon>
        <taxon>Pentapetalae</taxon>
        <taxon>rosids</taxon>
        <taxon>fabids</taxon>
        <taxon>Malpighiales</taxon>
        <taxon>Rhizophoraceae</taxon>
        <taxon>Rhizophora</taxon>
    </lineage>
</organism>
<sequence>MFWISNFLV</sequence>
<proteinExistence type="predicted"/>
<reference evidence="1" key="1">
    <citation type="submission" date="2018-02" db="EMBL/GenBank/DDBJ databases">
        <title>Rhizophora mucronata_Transcriptome.</title>
        <authorList>
            <person name="Meera S.P."/>
            <person name="Sreeshan A."/>
            <person name="Augustine A."/>
        </authorList>
    </citation>
    <scope>NUCLEOTIDE SEQUENCE</scope>
    <source>
        <tissue evidence="1">Leaf</tissue>
    </source>
</reference>